<dbReference type="PANTHER" id="PTHR35894:SF1">
    <property type="entry name" value="PHOSPHORIBULOKINASE _ URIDINE KINASE FAMILY"/>
    <property type="match status" value="1"/>
</dbReference>
<feature type="domain" description="ORC1/DEAH AAA+ ATPase" evidence="1">
    <location>
        <begin position="46"/>
        <end position="174"/>
    </location>
</feature>
<evidence type="ECO:0000313" key="2">
    <source>
        <dbReference type="EMBL" id="KKM43475.1"/>
    </source>
</evidence>
<evidence type="ECO:0000259" key="1">
    <source>
        <dbReference type="Pfam" id="PF13401"/>
    </source>
</evidence>
<name>A0A0F9J825_9ZZZZ</name>
<dbReference type="InterPro" id="IPR049945">
    <property type="entry name" value="AAA_22"/>
</dbReference>
<dbReference type="Gene3D" id="3.40.50.300">
    <property type="entry name" value="P-loop containing nucleotide triphosphate hydrolases"/>
    <property type="match status" value="1"/>
</dbReference>
<dbReference type="AlphaFoldDB" id="A0A0F9J825"/>
<dbReference type="InterPro" id="IPR027417">
    <property type="entry name" value="P-loop_NTPase"/>
</dbReference>
<dbReference type="EMBL" id="LAZR01012095">
    <property type="protein sequence ID" value="KKM43475.1"/>
    <property type="molecule type" value="Genomic_DNA"/>
</dbReference>
<gene>
    <name evidence="2" type="ORF">LCGC14_1563050</name>
</gene>
<accession>A0A0F9J825</accession>
<reference evidence="2" key="1">
    <citation type="journal article" date="2015" name="Nature">
        <title>Complex archaea that bridge the gap between prokaryotes and eukaryotes.</title>
        <authorList>
            <person name="Spang A."/>
            <person name="Saw J.H."/>
            <person name="Jorgensen S.L."/>
            <person name="Zaremba-Niedzwiedzka K."/>
            <person name="Martijn J."/>
            <person name="Lind A.E."/>
            <person name="van Eijk R."/>
            <person name="Schleper C."/>
            <person name="Guy L."/>
            <person name="Ettema T.J."/>
        </authorList>
    </citation>
    <scope>NUCLEOTIDE SEQUENCE</scope>
</reference>
<proteinExistence type="predicted"/>
<sequence>MSATDNIKNFFGLSKMPFSKNIGVKELFQSSSFKEVCVRLEIALENEDIALLTGDVGSGKSNVLRFFTQNLDPQAYKTVYIPADNFDIGEIAKRALSGLNVEMPYQAASALRKLKQSIISLNRNKGIKPIMIIDEIQDLPATTLSSLKNIANYNMDSENLLFIILCGQKSIIKTLRLDSLESLSRRIRVRYSLKSLDLEETSRYITHQLKICGLEQNIFTDDTKAGIFNHSKGIISAINAVCFGLIIYAVAHSKNIIEPSMLEVVLQNKDCE</sequence>
<dbReference type="GO" id="GO:0016887">
    <property type="term" value="F:ATP hydrolysis activity"/>
    <property type="evidence" value="ECO:0007669"/>
    <property type="project" value="InterPro"/>
</dbReference>
<dbReference type="SUPFAM" id="SSF52540">
    <property type="entry name" value="P-loop containing nucleoside triphosphate hydrolases"/>
    <property type="match status" value="1"/>
</dbReference>
<comment type="caution">
    <text evidence="2">The sequence shown here is derived from an EMBL/GenBank/DDBJ whole genome shotgun (WGS) entry which is preliminary data.</text>
</comment>
<protein>
    <recommendedName>
        <fullName evidence="1">ORC1/DEAH AAA+ ATPase domain-containing protein</fullName>
    </recommendedName>
</protein>
<dbReference type="PANTHER" id="PTHR35894">
    <property type="entry name" value="GENERAL SECRETION PATHWAY PROTEIN A-RELATED"/>
    <property type="match status" value="1"/>
</dbReference>
<dbReference type="InterPro" id="IPR052026">
    <property type="entry name" value="ExeA_AAA_ATPase_DNA-bind"/>
</dbReference>
<organism evidence="2">
    <name type="scientific">marine sediment metagenome</name>
    <dbReference type="NCBI Taxonomy" id="412755"/>
    <lineage>
        <taxon>unclassified sequences</taxon>
        <taxon>metagenomes</taxon>
        <taxon>ecological metagenomes</taxon>
    </lineage>
</organism>
<dbReference type="Pfam" id="PF13401">
    <property type="entry name" value="AAA_22"/>
    <property type="match status" value="1"/>
</dbReference>